<dbReference type="Pfam" id="PF13193">
    <property type="entry name" value="AMP-binding_C"/>
    <property type="match status" value="1"/>
</dbReference>
<dbReference type="Proteomes" id="UP000627838">
    <property type="component" value="Unassembled WGS sequence"/>
</dbReference>
<evidence type="ECO:0000313" key="3">
    <source>
        <dbReference type="EMBL" id="MBE1533459.1"/>
    </source>
</evidence>
<dbReference type="InterPro" id="IPR025110">
    <property type="entry name" value="AMP-bd_C"/>
</dbReference>
<dbReference type="InterPro" id="IPR000873">
    <property type="entry name" value="AMP-dep_synth/lig_dom"/>
</dbReference>
<accession>A0ABR9JST6</accession>
<protein>
    <submittedName>
        <fullName evidence="3">Acyl-CoA synthetase (AMP-forming)/AMP-acid ligase II</fullName>
    </submittedName>
</protein>
<dbReference type="Pfam" id="PF00501">
    <property type="entry name" value="AMP-binding"/>
    <property type="match status" value="1"/>
</dbReference>
<gene>
    <name evidence="3" type="ORF">H4W34_003292</name>
</gene>
<dbReference type="GO" id="GO:0016874">
    <property type="term" value="F:ligase activity"/>
    <property type="evidence" value="ECO:0007669"/>
    <property type="project" value="UniProtKB-KW"/>
</dbReference>
<evidence type="ECO:0000259" key="1">
    <source>
        <dbReference type="Pfam" id="PF00501"/>
    </source>
</evidence>
<feature type="domain" description="AMP-binding enzyme C-terminal" evidence="2">
    <location>
        <begin position="462"/>
        <end position="525"/>
    </location>
</feature>
<keyword evidence="4" id="KW-1185">Reference proteome</keyword>
<dbReference type="InterPro" id="IPR020845">
    <property type="entry name" value="AMP-binding_CS"/>
</dbReference>
<dbReference type="EMBL" id="JADBDZ010000001">
    <property type="protein sequence ID" value="MBE1533459.1"/>
    <property type="molecule type" value="Genomic_DNA"/>
</dbReference>
<keyword evidence="3" id="KW-0436">Ligase</keyword>
<proteinExistence type="predicted"/>
<dbReference type="NCBIfam" id="NF005863">
    <property type="entry name" value="PRK07798.1"/>
    <property type="match status" value="1"/>
</dbReference>
<feature type="domain" description="AMP-dependent synthetase/ligase" evidence="1">
    <location>
        <begin position="22"/>
        <end position="366"/>
    </location>
</feature>
<dbReference type="Gene3D" id="3.40.50.12780">
    <property type="entry name" value="N-terminal domain of ligase-like"/>
    <property type="match status" value="1"/>
</dbReference>
<dbReference type="SUPFAM" id="SSF56801">
    <property type="entry name" value="Acetyl-CoA synthetase-like"/>
    <property type="match status" value="1"/>
</dbReference>
<organism evidence="3 4">
    <name type="scientific">Actinomadura algeriensis</name>
    <dbReference type="NCBI Taxonomy" id="1679523"/>
    <lineage>
        <taxon>Bacteria</taxon>
        <taxon>Bacillati</taxon>
        <taxon>Actinomycetota</taxon>
        <taxon>Actinomycetes</taxon>
        <taxon>Streptosporangiales</taxon>
        <taxon>Thermomonosporaceae</taxon>
        <taxon>Actinomadura</taxon>
    </lineage>
</organism>
<dbReference type="Gene3D" id="3.30.300.30">
    <property type="match status" value="1"/>
</dbReference>
<dbReference type="PANTHER" id="PTHR43767:SF1">
    <property type="entry name" value="NONRIBOSOMAL PEPTIDE SYNTHASE PES1 (EUROFUNG)-RELATED"/>
    <property type="match status" value="1"/>
</dbReference>
<dbReference type="RefSeq" id="WP_225961205.1">
    <property type="nucleotide sequence ID" value="NZ_JADBDZ010000001.1"/>
</dbReference>
<evidence type="ECO:0000259" key="2">
    <source>
        <dbReference type="Pfam" id="PF13193"/>
    </source>
</evidence>
<dbReference type="InterPro" id="IPR045851">
    <property type="entry name" value="AMP-bd_C_sf"/>
</dbReference>
<reference evidence="3 4" key="1">
    <citation type="submission" date="2020-10" db="EMBL/GenBank/DDBJ databases">
        <title>Sequencing the genomes of 1000 actinobacteria strains.</title>
        <authorList>
            <person name="Klenk H.-P."/>
        </authorList>
    </citation>
    <scope>NUCLEOTIDE SEQUENCE [LARGE SCALE GENOMIC DNA]</scope>
    <source>
        <strain evidence="3 4">DSM 46744</strain>
    </source>
</reference>
<dbReference type="InterPro" id="IPR042099">
    <property type="entry name" value="ANL_N_sf"/>
</dbReference>
<comment type="caution">
    <text evidence="3">The sequence shown here is derived from an EMBL/GenBank/DDBJ whole genome shotgun (WGS) entry which is preliminary data.</text>
</comment>
<dbReference type="InterPro" id="IPR050237">
    <property type="entry name" value="ATP-dep_AMP-bd_enzyme"/>
</dbReference>
<name>A0ABR9JST6_9ACTN</name>
<evidence type="ECO:0000313" key="4">
    <source>
        <dbReference type="Proteomes" id="UP000627838"/>
    </source>
</evidence>
<dbReference type="PROSITE" id="PS00455">
    <property type="entry name" value="AMP_BINDING"/>
    <property type="match status" value="1"/>
</dbReference>
<sequence length="557" mass="59845">MPQLDAPQQDLPQLNLATLHEAVAAAIPDRECLVWRDRRMTWREVTDRTRRLANVLVAHGLGRRDGTHEPWESPHDHLALYLHNGPEYLEGLVGAHKARVAPFNVNYRYVDDELAQLFGDARPRAILYHARFAGQVERVMKRLDGTPLLLQVADDSGTPLAPGALDYEDALAAASAEPPAGVRPSADDLQILYTGGTTGLPKGVLWRIGDLMHGPLGLRRRDGSQLTDLDEAVARAVRGAHRVLVAPPMMHGGGTWSALGGWCGGACVIFPHRVDGLDADDLMDVAERERATRMPLVGDAFARPIVEALERRPRDLSALRTLLNSAAGIGPGVKRRLQELLPDAHLVDVLGSSESGFSVTAHGADAPKFALQPGAAVLSEDRTRRLAPGEDELGWLAKGGSTIPLGYLNAPEKTAATFLTVDGDRLVVPGDRARLLADGTVEVHGRDATTINTGGEKVFAEEVETVLRGLPGVADALVLGRPSERWGSEIVAVIGPADAPDDAALRDGCAAHLARYKIPKAFVRTGRTLRLPNGKADYATARELSETTIDRPVPAGE</sequence>
<dbReference type="PANTHER" id="PTHR43767">
    <property type="entry name" value="LONG-CHAIN-FATTY-ACID--COA LIGASE"/>
    <property type="match status" value="1"/>
</dbReference>